<feature type="domain" description="DUF6671" evidence="1">
    <location>
        <begin position="62"/>
        <end position="278"/>
    </location>
</feature>
<proteinExistence type="predicted"/>
<name>A0A1W2H4U4_9BACT</name>
<dbReference type="Pfam" id="PF20376">
    <property type="entry name" value="DUF6671"/>
    <property type="match status" value="1"/>
</dbReference>
<keyword evidence="3" id="KW-1185">Reference proteome</keyword>
<dbReference type="RefSeq" id="WP_084120803.1">
    <property type="nucleotide sequence ID" value="NZ_LT838813.1"/>
</dbReference>
<sequence length="278" mass="31493">MFENRKLIIATKHRKESVIAPILERELGVRCFVDETFDTDLLGTFTGEVERQLDPISTAREKCLQAMKINDCELGIASEGSFGPHPSLFFVSADDEFLIFIDKKNNLEIIARELSTETNFNGKELITENELLDFAQSIGFPAHGLILRQSKNDISEIHKGITDPEILKTTFENLRSNHHAVYVETDMRAMYNPTRMEVIKKAAEKLVEKIKSACPVCQMPGFVIAQAKKGLECSLCGSPTNSTLSYLYQCQHCNFTKEEMYPNKKTAEDPMYCDYCNP</sequence>
<dbReference type="AlphaFoldDB" id="A0A1W2H4U4"/>
<evidence type="ECO:0000259" key="1">
    <source>
        <dbReference type="Pfam" id="PF20376"/>
    </source>
</evidence>
<dbReference type="InterPro" id="IPR046612">
    <property type="entry name" value="DUF6671"/>
</dbReference>
<evidence type="ECO:0000313" key="3">
    <source>
        <dbReference type="Proteomes" id="UP000192333"/>
    </source>
</evidence>
<accession>A0A1W2H4U4</accession>
<dbReference type="Proteomes" id="UP000192333">
    <property type="component" value="Chromosome I"/>
</dbReference>
<protein>
    <recommendedName>
        <fullName evidence="1">DUF6671 domain-containing protein</fullName>
    </recommendedName>
</protein>
<evidence type="ECO:0000313" key="2">
    <source>
        <dbReference type="EMBL" id="SMD43955.1"/>
    </source>
</evidence>
<dbReference type="STRING" id="758820.SAMN00777080_2568"/>
<dbReference type="OrthoDB" id="9793837at2"/>
<gene>
    <name evidence="2" type="ORF">SAMN00777080_2568</name>
</gene>
<organism evidence="2 3">
    <name type="scientific">Aquiflexum balticum DSM 16537</name>
    <dbReference type="NCBI Taxonomy" id="758820"/>
    <lineage>
        <taxon>Bacteria</taxon>
        <taxon>Pseudomonadati</taxon>
        <taxon>Bacteroidota</taxon>
        <taxon>Cytophagia</taxon>
        <taxon>Cytophagales</taxon>
        <taxon>Cyclobacteriaceae</taxon>
        <taxon>Aquiflexum</taxon>
    </lineage>
</organism>
<reference evidence="3" key="1">
    <citation type="submission" date="2017-04" db="EMBL/GenBank/DDBJ databases">
        <authorList>
            <person name="Varghese N."/>
            <person name="Submissions S."/>
        </authorList>
    </citation>
    <scope>NUCLEOTIDE SEQUENCE [LARGE SCALE GENOMIC DNA]</scope>
    <source>
        <strain evidence="3">DSM 16537</strain>
    </source>
</reference>
<dbReference type="EMBL" id="LT838813">
    <property type="protein sequence ID" value="SMD43955.1"/>
    <property type="molecule type" value="Genomic_DNA"/>
</dbReference>